<dbReference type="AlphaFoldDB" id="A0A077X2N1"/>
<dbReference type="EMBL" id="LK023379">
    <property type="protein sequence ID" value="CDS13498.1"/>
    <property type="molecule type" value="Genomic_DNA"/>
</dbReference>
<feature type="compositionally biased region" description="Acidic residues" evidence="1">
    <location>
        <begin position="65"/>
        <end position="93"/>
    </location>
</feature>
<accession>A0A077X2N1</accession>
<evidence type="ECO:0000256" key="1">
    <source>
        <dbReference type="SAM" id="MobiDB-lite"/>
    </source>
</evidence>
<organism evidence="3">
    <name type="scientific">Lichtheimia ramosa</name>
    <dbReference type="NCBI Taxonomy" id="688394"/>
    <lineage>
        <taxon>Eukaryota</taxon>
        <taxon>Fungi</taxon>
        <taxon>Fungi incertae sedis</taxon>
        <taxon>Mucoromycota</taxon>
        <taxon>Mucoromycotina</taxon>
        <taxon>Mucoromycetes</taxon>
        <taxon>Mucorales</taxon>
        <taxon>Lichtheimiaceae</taxon>
        <taxon>Lichtheimia</taxon>
    </lineage>
</organism>
<feature type="chain" id="PRO_5001726806" evidence="2">
    <location>
        <begin position="22"/>
        <end position="118"/>
    </location>
</feature>
<protein>
    <submittedName>
        <fullName evidence="3">Uncharacterized protein</fullName>
    </submittedName>
</protein>
<gene>
    <name evidence="3" type="ORF">LRAMOSA05674</name>
</gene>
<feature type="compositionally biased region" description="Polar residues" evidence="1">
    <location>
        <begin position="33"/>
        <end position="46"/>
    </location>
</feature>
<proteinExistence type="predicted"/>
<dbReference type="OrthoDB" id="10609127at2759"/>
<keyword evidence="2" id="KW-0732">Signal</keyword>
<sequence length="118" mass="12477">MTRFVTLTLAALMALAVSVQAAPTGEHAKRTLYKTSSASIDTNTTPAGVPVPGHHRTAGQQQGENENEVTGDENEPEEVTGDENEPNENEPNENEVTGNEHTGNEHTGNEKEGPTDGA</sequence>
<feature type="compositionally biased region" description="Basic and acidic residues" evidence="1">
    <location>
        <begin position="102"/>
        <end position="118"/>
    </location>
</feature>
<feature type="signal peptide" evidence="2">
    <location>
        <begin position="1"/>
        <end position="21"/>
    </location>
</feature>
<evidence type="ECO:0000256" key="2">
    <source>
        <dbReference type="SAM" id="SignalP"/>
    </source>
</evidence>
<reference evidence="3" key="1">
    <citation type="journal article" date="2014" name="Genome Announc.">
        <title>De novo whole-genome sequence and genome annotation of Lichtheimia ramosa.</title>
        <authorList>
            <person name="Linde J."/>
            <person name="Schwartze V."/>
            <person name="Binder U."/>
            <person name="Lass-Florl C."/>
            <person name="Voigt K."/>
            <person name="Horn F."/>
        </authorList>
    </citation>
    <scope>NUCLEOTIDE SEQUENCE</scope>
    <source>
        <strain evidence="3">JMRC FSU:6197</strain>
    </source>
</reference>
<evidence type="ECO:0000313" key="3">
    <source>
        <dbReference type="EMBL" id="CDS13498.1"/>
    </source>
</evidence>
<name>A0A077X2N1_9FUNG</name>
<feature type="region of interest" description="Disordered" evidence="1">
    <location>
        <begin position="20"/>
        <end position="118"/>
    </location>
</feature>